<sequence>MRRQSKYDASLQAAPGLTDEERKAAEEKFLELLERVFGSASKVRGAYCECVAVRSLRVENPWSTTTPEEVQAVTLWEKAAEKATRLVFSQMKIPPGDAFFELHVWNSRTN</sequence>
<evidence type="ECO:0000313" key="2">
    <source>
        <dbReference type="Proteomes" id="UP001596270"/>
    </source>
</evidence>
<comment type="caution">
    <text evidence="1">The sequence shown here is derived from an EMBL/GenBank/DDBJ whole genome shotgun (WGS) entry which is preliminary data.</text>
</comment>
<gene>
    <name evidence="1" type="ORF">ACFQND_00300</name>
</gene>
<dbReference type="RefSeq" id="WP_371434728.1">
    <property type="nucleotide sequence ID" value="NZ_JBHSRS010000001.1"/>
</dbReference>
<accession>A0ABW1TQP1</accession>
<reference evidence="2" key="1">
    <citation type="journal article" date="2019" name="Int. J. Syst. Evol. Microbiol.">
        <title>The Global Catalogue of Microorganisms (GCM) 10K type strain sequencing project: providing services to taxonomists for standard genome sequencing and annotation.</title>
        <authorList>
            <consortium name="The Broad Institute Genomics Platform"/>
            <consortium name="The Broad Institute Genome Sequencing Center for Infectious Disease"/>
            <person name="Wu L."/>
            <person name="Ma J."/>
        </authorList>
    </citation>
    <scope>NUCLEOTIDE SEQUENCE [LARGE SCALE GENOMIC DNA]</scope>
    <source>
        <strain evidence="2">CCUG 39402</strain>
    </source>
</reference>
<protein>
    <submittedName>
        <fullName evidence="1">Uncharacterized protein</fullName>
    </submittedName>
</protein>
<name>A0ABW1TQP1_9BURK</name>
<dbReference type="Proteomes" id="UP001596270">
    <property type="component" value="Unassembled WGS sequence"/>
</dbReference>
<organism evidence="1 2">
    <name type="scientific">Polaromonas aquatica</name>
    <dbReference type="NCBI Taxonomy" id="332657"/>
    <lineage>
        <taxon>Bacteria</taxon>
        <taxon>Pseudomonadati</taxon>
        <taxon>Pseudomonadota</taxon>
        <taxon>Betaproteobacteria</taxon>
        <taxon>Burkholderiales</taxon>
        <taxon>Comamonadaceae</taxon>
        <taxon>Polaromonas</taxon>
    </lineage>
</organism>
<dbReference type="EMBL" id="JBHSRS010000001">
    <property type="protein sequence ID" value="MFC6279678.1"/>
    <property type="molecule type" value="Genomic_DNA"/>
</dbReference>
<proteinExistence type="predicted"/>
<keyword evidence="2" id="KW-1185">Reference proteome</keyword>
<evidence type="ECO:0000313" key="1">
    <source>
        <dbReference type="EMBL" id="MFC6279678.1"/>
    </source>
</evidence>